<dbReference type="GeneID" id="78019604"/>
<reference evidence="2 3" key="1">
    <citation type="submission" date="2017-03" db="EMBL/GenBank/DDBJ databases">
        <title>Comparative genomics of the toxic Baltic Sea cyanobacteria Nodularia spumigena UHCC 0039 and its response on varying salinity.</title>
        <authorList>
            <person name="Teikari J.E."/>
        </authorList>
    </citation>
    <scope>NUCLEOTIDE SEQUENCE [LARGE SCALE GENOMIC DNA]</scope>
    <source>
        <strain evidence="2 3">UHCC 0039</strain>
    </source>
</reference>
<name>A0A2S0QA85_NODSP</name>
<dbReference type="Proteomes" id="UP000244056">
    <property type="component" value="Chromosome"/>
</dbReference>
<evidence type="ECO:0000313" key="3">
    <source>
        <dbReference type="Proteomes" id="UP000244056"/>
    </source>
</evidence>
<dbReference type="RefSeq" id="WP_006197201.1">
    <property type="nucleotide sequence ID" value="NZ_CAWNZE010000001.1"/>
</dbReference>
<dbReference type="EMBL" id="CP020114">
    <property type="protein sequence ID" value="AVZ31565.1"/>
    <property type="molecule type" value="Genomic_DNA"/>
</dbReference>
<evidence type="ECO:0000313" key="2">
    <source>
        <dbReference type="EMBL" id="AVZ31565.1"/>
    </source>
</evidence>
<proteinExistence type="predicted"/>
<dbReference type="KEGG" id="nsp:BMF81_04388"/>
<dbReference type="AlphaFoldDB" id="A0A2S0QA85"/>
<evidence type="ECO:0000256" key="1">
    <source>
        <dbReference type="SAM" id="MobiDB-lite"/>
    </source>
</evidence>
<protein>
    <submittedName>
        <fullName evidence="2">Uncharacterized protein</fullName>
    </submittedName>
</protein>
<gene>
    <name evidence="2" type="ORF">BMF81_04388</name>
</gene>
<feature type="region of interest" description="Disordered" evidence="1">
    <location>
        <begin position="1"/>
        <end position="20"/>
    </location>
</feature>
<accession>A0A2S0QA85</accession>
<organism evidence="2 3">
    <name type="scientific">Nodularia spumigena UHCC 0039</name>
    <dbReference type="NCBI Taxonomy" id="1914872"/>
    <lineage>
        <taxon>Bacteria</taxon>
        <taxon>Bacillati</taxon>
        <taxon>Cyanobacteriota</taxon>
        <taxon>Cyanophyceae</taxon>
        <taxon>Nostocales</taxon>
        <taxon>Nodulariaceae</taxon>
        <taxon>Nodularia</taxon>
    </lineage>
</organism>
<sequence length="178" mass="19987">MNQHEFNENQNNPGQHNQVNPMDLLLDEECLGQAVEAEELVGGNIGAGLNWGSAFDDLMLNFELMGRFTTLRISLNKEVRLLLNDWNLGTATKIAVKTARARILEKLRLPTAKVRQSLILALRNDELYGEEFISNKKILRELLELLLTPQDWETIAAVAADSLKQQIIHQAVGEKISA</sequence>